<evidence type="ECO:0000256" key="1">
    <source>
        <dbReference type="SAM" id="Coils"/>
    </source>
</evidence>
<name>A0ABN0C0X3_9LIST</name>
<sequence>KHQEKNKHLENELKQTEQKLQLTTNKNNELTNKIKHYQGTLNRKSVKMTLKFVNSLADVKKKVSKS</sequence>
<gene>
    <name evidence="2" type="ORF">NT05LM_0187</name>
</gene>
<protein>
    <submittedName>
        <fullName evidence="2">Pyruvyl-transferase domain-containing protein</fullName>
    </submittedName>
</protein>
<keyword evidence="3" id="KW-1185">Reference proteome</keyword>
<dbReference type="EMBL" id="ADXF01000104">
    <property type="protein sequence ID" value="EFR89142.1"/>
    <property type="molecule type" value="Genomic_DNA"/>
</dbReference>
<comment type="caution">
    <text evidence="2">The sequence shown here is derived from an EMBL/GenBank/DDBJ whole genome shotgun (WGS) entry which is preliminary data.</text>
</comment>
<evidence type="ECO:0000313" key="2">
    <source>
        <dbReference type="EMBL" id="EFR89142.1"/>
    </source>
</evidence>
<proteinExistence type="predicted"/>
<organism evidence="2 3">
    <name type="scientific">Listeria marthii FSL S4-120</name>
    <dbReference type="NCBI Taxonomy" id="702457"/>
    <lineage>
        <taxon>Bacteria</taxon>
        <taxon>Bacillati</taxon>
        <taxon>Bacillota</taxon>
        <taxon>Bacilli</taxon>
        <taxon>Bacillales</taxon>
        <taxon>Listeriaceae</taxon>
        <taxon>Listeria</taxon>
    </lineage>
</organism>
<evidence type="ECO:0000313" key="3">
    <source>
        <dbReference type="Proteomes" id="UP000003412"/>
    </source>
</evidence>
<feature type="coiled-coil region" evidence="1">
    <location>
        <begin position="6"/>
        <end position="40"/>
    </location>
</feature>
<feature type="non-terminal residue" evidence="2">
    <location>
        <position position="1"/>
    </location>
</feature>
<keyword evidence="1" id="KW-0175">Coiled coil</keyword>
<reference evidence="2 3" key="1">
    <citation type="journal article" date="2010" name="Microbiol. Resour. Announc.">
        <title>Comparative genomics of the bacterial genus Listeria: Genome evolution is characterized by limited gene acquisition and limited gene loss.</title>
        <authorList>
            <person name="den Bakker H.C."/>
            <person name="Cummings C.A."/>
            <person name="Ferreira V."/>
            <person name="Vatta P."/>
            <person name="Orsi R.H."/>
            <person name="Degoricija L."/>
            <person name="Barker M."/>
            <person name="Petrauskene O."/>
            <person name="Furtado M.R."/>
            <person name="Wiedmann M."/>
        </authorList>
    </citation>
    <scope>NUCLEOTIDE SEQUENCE [LARGE SCALE GENOMIC DNA]</scope>
    <source>
        <strain evidence="2 3">FSL S4-120</strain>
    </source>
</reference>
<dbReference type="Proteomes" id="UP000003412">
    <property type="component" value="Chromosome"/>
</dbReference>
<accession>A0ABN0C0X3</accession>